<protein>
    <submittedName>
        <fullName evidence="3">BQ5605_C018g08695 protein</fullName>
    </submittedName>
</protein>
<feature type="region of interest" description="Disordered" evidence="1">
    <location>
        <begin position="175"/>
        <end position="213"/>
    </location>
</feature>
<feature type="compositionally biased region" description="Polar residues" evidence="1">
    <location>
        <begin position="188"/>
        <end position="203"/>
    </location>
</feature>
<dbReference type="GO" id="GO:0008270">
    <property type="term" value="F:zinc ion binding"/>
    <property type="evidence" value="ECO:0007669"/>
    <property type="project" value="InterPro"/>
</dbReference>
<keyword evidence="4" id="KW-1185">Reference proteome</keyword>
<dbReference type="InterPro" id="IPR001138">
    <property type="entry name" value="Zn2Cys6_DnaBD"/>
</dbReference>
<evidence type="ECO:0000256" key="1">
    <source>
        <dbReference type="SAM" id="MobiDB-lite"/>
    </source>
</evidence>
<organism evidence="3 4">
    <name type="scientific">Microbotryum silenes-dioicae</name>
    <dbReference type="NCBI Taxonomy" id="796604"/>
    <lineage>
        <taxon>Eukaryota</taxon>
        <taxon>Fungi</taxon>
        <taxon>Dikarya</taxon>
        <taxon>Basidiomycota</taxon>
        <taxon>Pucciniomycotina</taxon>
        <taxon>Microbotryomycetes</taxon>
        <taxon>Microbotryales</taxon>
        <taxon>Microbotryaceae</taxon>
        <taxon>Microbotryum</taxon>
    </lineage>
</organism>
<dbReference type="InterPro" id="IPR036864">
    <property type="entry name" value="Zn2-C6_fun-type_DNA-bd_sf"/>
</dbReference>
<dbReference type="Proteomes" id="UP000249464">
    <property type="component" value="Unassembled WGS sequence"/>
</dbReference>
<accession>A0A2X0P0A5</accession>
<dbReference type="SMART" id="SM00066">
    <property type="entry name" value="GAL4"/>
    <property type="match status" value="1"/>
</dbReference>
<dbReference type="Gene3D" id="4.10.240.10">
    <property type="entry name" value="Zn(2)-C6 fungal-type DNA-binding domain"/>
    <property type="match status" value="1"/>
</dbReference>
<evidence type="ECO:0000313" key="3">
    <source>
        <dbReference type="EMBL" id="SGY26069.1"/>
    </source>
</evidence>
<gene>
    <name evidence="3" type="primary">BQ5605_C018g08695</name>
    <name evidence="3" type="ORF">BQ5605_C018G08695</name>
</gene>
<proteinExistence type="predicted"/>
<dbReference type="PROSITE" id="PS50048">
    <property type="entry name" value="ZN2_CY6_FUNGAL_2"/>
    <property type="match status" value="1"/>
</dbReference>
<dbReference type="EMBL" id="FQNC01000020">
    <property type="protein sequence ID" value="SGY26069.1"/>
    <property type="molecule type" value="Genomic_DNA"/>
</dbReference>
<sequence length="492" mass="52532">MSHTSPNDAFLQLFGTPYDRVQVTIRAASTLPRERGSVSGLASAGLALARRSPDPRLGVTKLSSSSSSLQASIARWEEFVHAIHNDELDFHHNHDHHQPNTANMMAEVASSSSCCSGTAVSEHRPADEACAFRARSASLDFWGMDLSAPMSLHDEGQVYKASSVEPVERHELASSVIRTTAPKRKRPSVTTSGEPSNSTSDSTAPKRAWRQPARSCLPCRQKKSRCDRREQCNSCTTRGMQCVWTGVARPLTDEELLTEAEGAVVPEPTAASTLTSSSAVAKSVGVAKKAARVAAVAPSRLPSAPPVVASAAAAHVPASMASTTVPTMIASSPEQFEVTRLRSIIKSLAQQLQLDPTTLLDSAFVPVPLTATAVPPPSTREATTSTTYKKRQRSNLGPLTLPSPPALSYGSSSDSSSSSSSILGQISPELPFVSPTLLPAHRTEPSSTKHARRSSYGFEHPMEVFAGQNEEPSDAWLNPSSWLTAIPKTLMH</sequence>
<dbReference type="AlphaFoldDB" id="A0A2X0P0A5"/>
<evidence type="ECO:0000259" key="2">
    <source>
        <dbReference type="PROSITE" id="PS50048"/>
    </source>
</evidence>
<dbReference type="Pfam" id="PF00172">
    <property type="entry name" value="Zn_clus"/>
    <property type="match status" value="1"/>
</dbReference>
<dbReference type="GO" id="GO:0000981">
    <property type="term" value="F:DNA-binding transcription factor activity, RNA polymerase II-specific"/>
    <property type="evidence" value="ECO:0007669"/>
    <property type="project" value="InterPro"/>
</dbReference>
<dbReference type="SUPFAM" id="SSF57701">
    <property type="entry name" value="Zn2/Cys6 DNA-binding domain"/>
    <property type="match status" value="1"/>
</dbReference>
<feature type="region of interest" description="Disordered" evidence="1">
    <location>
        <begin position="435"/>
        <end position="455"/>
    </location>
</feature>
<evidence type="ECO:0000313" key="4">
    <source>
        <dbReference type="Proteomes" id="UP000249464"/>
    </source>
</evidence>
<feature type="compositionally biased region" description="Low complexity" evidence="1">
    <location>
        <begin position="411"/>
        <end position="421"/>
    </location>
</feature>
<dbReference type="CDD" id="cd00067">
    <property type="entry name" value="GAL4"/>
    <property type="match status" value="1"/>
</dbReference>
<reference evidence="3 4" key="1">
    <citation type="submission" date="2016-11" db="EMBL/GenBank/DDBJ databases">
        <authorList>
            <person name="Jaros S."/>
            <person name="Januszkiewicz K."/>
            <person name="Wedrychowicz H."/>
        </authorList>
    </citation>
    <scope>NUCLEOTIDE SEQUENCE [LARGE SCALE GENOMIC DNA]</scope>
</reference>
<dbReference type="PROSITE" id="PS00463">
    <property type="entry name" value="ZN2_CY6_FUNGAL_1"/>
    <property type="match status" value="1"/>
</dbReference>
<feature type="domain" description="Zn(2)-C6 fungal-type" evidence="2">
    <location>
        <begin position="215"/>
        <end position="244"/>
    </location>
</feature>
<feature type="region of interest" description="Disordered" evidence="1">
    <location>
        <begin position="370"/>
        <end position="423"/>
    </location>
</feature>
<name>A0A2X0P0A5_9BASI</name>